<evidence type="ECO:0000313" key="1">
    <source>
        <dbReference type="EMBL" id="OJA17690.1"/>
    </source>
</evidence>
<gene>
    <name evidence="1" type="ORF">AZE42_13927</name>
</gene>
<dbReference type="Proteomes" id="UP000183567">
    <property type="component" value="Unassembled WGS sequence"/>
</dbReference>
<keyword evidence="2" id="KW-1185">Reference proteome</keyword>
<reference evidence="1 2" key="1">
    <citation type="submission" date="2016-03" db="EMBL/GenBank/DDBJ databases">
        <title>Comparative genomics of the ectomycorrhizal sister species Rhizopogon vinicolor and Rhizopogon vesiculosus (Basidiomycota: Boletales) reveals a divergence of the mating type B locus.</title>
        <authorList>
            <person name="Mujic A.B."/>
            <person name="Kuo A."/>
            <person name="Tritt A."/>
            <person name="Lipzen A."/>
            <person name="Chen C."/>
            <person name="Johnson J."/>
            <person name="Sharma A."/>
            <person name="Barry K."/>
            <person name="Grigoriev I.V."/>
            <person name="Spatafora J.W."/>
        </authorList>
    </citation>
    <scope>NUCLEOTIDE SEQUENCE [LARGE SCALE GENOMIC DNA]</scope>
    <source>
        <strain evidence="1 2">AM-OR11-056</strain>
    </source>
</reference>
<proteinExistence type="predicted"/>
<dbReference type="AlphaFoldDB" id="A0A1J8R7E0"/>
<sequence>MTERSGLVAANQYSYRLQLLR</sequence>
<evidence type="ECO:0000313" key="2">
    <source>
        <dbReference type="Proteomes" id="UP000183567"/>
    </source>
</evidence>
<comment type="caution">
    <text evidence="1">The sequence shown here is derived from an EMBL/GenBank/DDBJ whole genome shotgun (WGS) entry which is preliminary data.</text>
</comment>
<protein>
    <submittedName>
        <fullName evidence="1">Uncharacterized protein</fullName>
    </submittedName>
</protein>
<feature type="non-terminal residue" evidence="1">
    <location>
        <position position="21"/>
    </location>
</feature>
<organism evidence="1 2">
    <name type="scientific">Rhizopogon vesiculosus</name>
    <dbReference type="NCBI Taxonomy" id="180088"/>
    <lineage>
        <taxon>Eukaryota</taxon>
        <taxon>Fungi</taxon>
        <taxon>Dikarya</taxon>
        <taxon>Basidiomycota</taxon>
        <taxon>Agaricomycotina</taxon>
        <taxon>Agaricomycetes</taxon>
        <taxon>Agaricomycetidae</taxon>
        <taxon>Boletales</taxon>
        <taxon>Suillineae</taxon>
        <taxon>Rhizopogonaceae</taxon>
        <taxon>Rhizopogon</taxon>
    </lineage>
</organism>
<dbReference type="EMBL" id="LVVM01001866">
    <property type="protein sequence ID" value="OJA17690.1"/>
    <property type="molecule type" value="Genomic_DNA"/>
</dbReference>
<accession>A0A1J8R7E0</accession>
<name>A0A1J8R7E0_9AGAM</name>